<gene>
    <name evidence="8" type="primary">tsaD</name>
    <name evidence="10" type="ORF">HNQ81_000248</name>
</gene>
<name>A0A840UZZ7_9BACT</name>
<dbReference type="FunFam" id="3.30.420.40:FF:000040">
    <property type="entry name" value="tRNA N6-adenosine threonylcarbamoyltransferase"/>
    <property type="match status" value="1"/>
</dbReference>
<dbReference type="PANTHER" id="PTHR11735">
    <property type="entry name" value="TRNA N6-ADENOSINE THREONYLCARBAMOYLTRANSFERASE"/>
    <property type="match status" value="1"/>
</dbReference>
<feature type="binding site" evidence="8">
    <location>
        <position position="167"/>
    </location>
    <ligand>
        <name>substrate</name>
    </ligand>
</feature>
<dbReference type="NCBIfam" id="TIGR03723">
    <property type="entry name" value="T6A_TsaD_YgjD"/>
    <property type="match status" value="1"/>
</dbReference>
<evidence type="ECO:0000313" key="11">
    <source>
        <dbReference type="Proteomes" id="UP000539642"/>
    </source>
</evidence>
<protein>
    <recommendedName>
        <fullName evidence="8">tRNA N6-adenosine threonylcarbamoyltransferase</fullName>
        <ecNumber evidence="8">2.3.1.234</ecNumber>
    </recommendedName>
    <alternativeName>
        <fullName evidence="8">N6-L-threonylcarbamoyladenine synthase</fullName>
        <shortName evidence="8">t(6)A synthase</shortName>
    </alternativeName>
    <alternativeName>
        <fullName evidence="8">t(6)A37 threonylcarbamoyladenosine biosynthesis protein TsaD</fullName>
    </alternativeName>
    <alternativeName>
        <fullName evidence="8">tRNA threonylcarbamoyladenosine biosynthesis protein TsaD</fullName>
    </alternativeName>
</protein>
<evidence type="ECO:0000256" key="8">
    <source>
        <dbReference type="HAMAP-Rule" id="MF_01445"/>
    </source>
</evidence>
<dbReference type="Pfam" id="PF00814">
    <property type="entry name" value="TsaD"/>
    <property type="match status" value="1"/>
</dbReference>
<comment type="caution">
    <text evidence="8">Lacks conserved residue(s) required for the propagation of feature annotation.</text>
</comment>
<keyword evidence="5 8" id="KW-0408">Iron</keyword>
<evidence type="ECO:0000313" key="10">
    <source>
        <dbReference type="EMBL" id="MBB5346541.1"/>
    </source>
</evidence>
<dbReference type="PANTHER" id="PTHR11735:SF6">
    <property type="entry name" value="TRNA N6-ADENOSINE THREONYLCARBAMOYLTRANSFERASE, MITOCHONDRIAL"/>
    <property type="match status" value="1"/>
</dbReference>
<reference evidence="10 11" key="1">
    <citation type="submission" date="2020-08" db="EMBL/GenBank/DDBJ databases">
        <title>Genomic Encyclopedia of Type Strains, Phase IV (KMG-IV): sequencing the most valuable type-strain genomes for metagenomic binning, comparative biology and taxonomic classification.</title>
        <authorList>
            <person name="Goeker M."/>
        </authorList>
    </citation>
    <scope>NUCLEOTIDE SEQUENCE [LARGE SCALE GENOMIC DNA]</scope>
    <source>
        <strain evidence="10 11">DSM 28570</strain>
    </source>
</reference>
<feature type="binding site" evidence="8">
    <location>
        <position position="180"/>
    </location>
    <ligand>
        <name>substrate</name>
    </ligand>
</feature>
<feature type="binding site" evidence="8">
    <location>
        <begin position="134"/>
        <end position="138"/>
    </location>
    <ligand>
        <name>substrate</name>
    </ligand>
</feature>
<comment type="function">
    <text evidence="8">Required for the formation of a threonylcarbamoyl group on adenosine at position 37 (t(6)A37) in tRNAs that read codons beginning with adenine. Is involved in the transfer of the threonylcarbamoyl moiety of threonylcarbamoyl-AMP (TC-AMP) to the N6 group of A37, together with TsaE and TsaB. TsaD likely plays a direct catalytic role in this reaction.</text>
</comment>
<dbReference type="RefSeq" id="WP_183347479.1">
    <property type="nucleotide sequence ID" value="NZ_JACHEO010000001.1"/>
</dbReference>
<keyword evidence="1 8" id="KW-0963">Cytoplasm</keyword>
<dbReference type="NCBIfam" id="TIGR00329">
    <property type="entry name" value="gcp_kae1"/>
    <property type="match status" value="1"/>
</dbReference>
<dbReference type="InterPro" id="IPR017861">
    <property type="entry name" value="KAE1/TsaD"/>
</dbReference>
<dbReference type="GO" id="GO:0002949">
    <property type="term" value="P:tRNA threonylcarbamoyladenosine modification"/>
    <property type="evidence" value="ECO:0007669"/>
    <property type="project" value="UniProtKB-UniRule"/>
</dbReference>
<dbReference type="CDD" id="cd24133">
    <property type="entry name" value="ASKHA_NBD_TsaD_bac"/>
    <property type="match status" value="1"/>
</dbReference>
<dbReference type="InterPro" id="IPR043129">
    <property type="entry name" value="ATPase_NBD"/>
</dbReference>
<dbReference type="GO" id="GO:0061711">
    <property type="term" value="F:tRNA N(6)-L-threonylcarbamoyladenine synthase activity"/>
    <property type="evidence" value="ECO:0007669"/>
    <property type="project" value="UniProtKB-EC"/>
</dbReference>
<feature type="binding site" evidence="8">
    <location>
        <position position="115"/>
    </location>
    <ligand>
        <name>Fe cation</name>
        <dbReference type="ChEBI" id="CHEBI:24875"/>
    </ligand>
</feature>
<evidence type="ECO:0000256" key="4">
    <source>
        <dbReference type="ARBA" id="ARBA00022723"/>
    </source>
</evidence>
<accession>A0A840UZZ7</accession>
<comment type="catalytic activity">
    <reaction evidence="7 8">
        <text>L-threonylcarbamoyladenylate + adenosine(37) in tRNA = N(6)-L-threonylcarbamoyladenosine(37) in tRNA + AMP + H(+)</text>
        <dbReference type="Rhea" id="RHEA:37059"/>
        <dbReference type="Rhea" id="RHEA-COMP:10162"/>
        <dbReference type="Rhea" id="RHEA-COMP:10163"/>
        <dbReference type="ChEBI" id="CHEBI:15378"/>
        <dbReference type="ChEBI" id="CHEBI:73682"/>
        <dbReference type="ChEBI" id="CHEBI:74411"/>
        <dbReference type="ChEBI" id="CHEBI:74418"/>
        <dbReference type="ChEBI" id="CHEBI:456215"/>
        <dbReference type="EC" id="2.3.1.234"/>
    </reaction>
</comment>
<proteinExistence type="inferred from homology"/>
<keyword evidence="6 8" id="KW-0012">Acyltransferase</keyword>
<feature type="binding site" evidence="8">
    <location>
        <position position="111"/>
    </location>
    <ligand>
        <name>Fe cation</name>
        <dbReference type="ChEBI" id="CHEBI:24875"/>
    </ligand>
</feature>
<dbReference type="EMBL" id="JACHEO010000001">
    <property type="protein sequence ID" value="MBB5346541.1"/>
    <property type="molecule type" value="Genomic_DNA"/>
</dbReference>
<feature type="domain" description="Gcp-like" evidence="9">
    <location>
        <begin position="25"/>
        <end position="308"/>
    </location>
</feature>
<evidence type="ECO:0000256" key="6">
    <source>
        <dbReference type="ARBA" id="ARBA00023315"/>
    </source>
</evidence>
<dbReference type="EC" id="2.3.1.234" evidence="8"/>
<dbReference type="GO" id="GO:0005737">
    <property type="term" value="C:cytoplasm"/>
    <property type="evidence" value="ECO:0007669"/>
    <property type="project" value="UniProtKB-SubCell"/>
</dbReference>
<sequence length="334" mass="35380">MLILGIESSCDDTAAAILENDRTLHASVLSSQDGIHRPFGGVVPELASRKHLESVYPVVAEALQRARITLDDIDLIAVTQGPGLIGSLLVGFSFAKAISAVTAIPFRGVDHMAGHILSVFLEEERPTFPYIALIASGGTTSLYLAEGYTSFSHLGRTRDDAAGEAFDKVAKLLDLPYPGGPHVARQAAGWKGDLISFPRAWLNEESLDFSFSGLKTAVLNHCRQQSQAGSELAVGQVCASFQEAVVDVLVEKTMRAARRHGIGTVVLGGGVSANARLRQALATRAGEQGLKCFMPRPAFSTDNAAMIALAGYHGFIESGPSAIDSDVYSRSSLG</sequence>
<evidence type="ECO:0000256" key="2">
    <source>
        <dbReference type="ARBA" id="ARBA00022679"/>
    </source>
</evidence>
<evidence type="ECO:0000256" key="5">
    <source>
        <dbReference type="ARBA" id="ARBA00023004"/>
    </source>
</evidence>
<comment type="similarity">
    <text evidence="8">Belongs to the KAE1 / TsaD family.</text>
</comment>
<feature type="binding site" evidence="8">
    <location>
        <position position="302"/>
    </location>
    <ligand>
        <name>Fe cation</name>
        <dbReference type="ChEBI" id="CHEBI:24875"/>
    </ligand>
</feature>
<feature type="binding site" evidence="8">
    <location>
        <position position="274"/>
    </location>
    <ligand>
        <name>substrate</name>
    </ligand>
</feature>
<organism evidence="10 11">
    <name type="scientific">Desulfoprunum benzoelyticum</name>
    <dbReference type="NCBI Taxonomy" id="1506996"/>
    <lineage>
        <taxon>Bacteria</taxon>
        <taxon>Pseudomonadati</taxon>
        <taxon>Thermodesulfobacteriota</taxon>
        <taxon>Desulfobulbia</taxon>
        <taxon>Desulfobulbales</taxon>
        <taxon>Desulfobulbaceae</taxon>
        <taxon>Desulfoprunum</taxon>
    </lineage>
</organism>
<evidence type="ECO:0000256" key="7">
    <source>
        <dbReference type="ARBA" id="ARBA00048117"/>
    </source>
</evidence>
<evidence type="ECO:0000256" key="3">
    <source>
        <dbReference type="ARBA" id="ARBA00022694"/>
    </source>
</evidence>
<dbReference type="InterPro" id="IPR022450">
    <property type="entry name" value="TsaD"/>
</dbReference>
<comment type="cofactor">
    <cofactor evidence="8">
        <name>Fe(2+)</name>
        <dbReference type="ChEBI" id="CHEBI:29033"/>
    </cofactor>
    <text evidence="8">Binds 1 Fe(2+) ion per subunit.</text>
</comment>
<dbReference type="GO" id="GO:0005506">
    <property type="term" value="F:iron ion binding"/>
    <property type="evidence" value="ECO:0007669"/>
    <property type="project" value="UniProtKB-UniRule"/>
</dbReference>
<keyword evidence="3 8" id="KW-0819">tRNA processing</keyword>
<dbReference type="AlphaFoldDB" id="A0A840UZZ7"/>
<dbReference type="Proteomes" id="UP000539642">
    <property type="component" value="Unassembled WGS sequence"/>
</dbReference>
<evidence type="ECO:0000259" key="9">
    <source>
        <dbReference type="Pfam" id="PF00814"/>
    </source>
</evidence>
<comment type="subcellular location">
    <subcellularLocation>
        <location evidence="8">Cytoplasm</location>
    </subcellularLocation>
</comment>
<keyword evidence="4 8" id="KW-0479">Metal-binding</keyword>
<keyword evidence="2 8" id="KW-0808">Transferase</keyword>
<evidence type="ECO:0000256" key="1">
    <source>
        <dbReference type="ARBA" id="ARBA00022490"/>
    </source>
</evidence>
<dbReference type="SUPFAM" id="SSF53067">
    <property type="entry name" value="Actin-like ATPase domain"/>
    <property type="match status" value="1"/>
</dbReference>
<dbReference type="InterPro" id="IPR000905">
    <property type="entry name" value="Gcp-like_dom"/>
</dbReference>
<dbReference type="HAMAP" id="MF_01445">
    <property type="entry name" value="TsaD"/>
    <property type="match status" value="1"/>
</dbReference>
<dbReference type="Gene3D" id="3.30.420.40">
    <property type="match status" value="2"/>
</dbReference>
<comment type="caution">
    <text evidence="10">The sequence shown here is derived from an EMBL/GenBank/DDBJ whole genome shotgun (WGS) entry which is preliminary data.</text>
</comment>
<dbReference type="PRINTS" id="PR00789">
    <property type="entry name" value="OSIALOPTASE"/>
</dbReference>
<keyword evidence="11" id="KW-1185">Reference proteome</keyword>